<gene>
    <name evidence="1" type="ORF">M378DRAFT_163991</name>
</gene>
<dbReference type="EMBL" id="KN818255">
    <property type="protein sequence ID" value="KIL63803.1"/>
    <property type="molecule type" value="Genomic_DNA"/>
</dbReference>
<feature type="non-terminal residue" evidence="1">
    <location>
        <position position="90"/>
    </location>
</feature>
<name>A0A0C2X504_AMAMK</name>
<keyword evidence="2" id="KW-1185">Reference proteome</keyword>
<sequence>MKPRDEVEAANWKMKIAETCKETRLKLSTWCVRELQSRGIHAQRRPMICKGALTGGYHDVRRSRIEAIRNINGAERQVRAEDSEGEGDGG</sequence>
<organism evidence="1 2">
    <name type="scientific">Amanita muscaria (strain Koide BX008)</name>
    <dbReference type="NCBI Taxonomy" id="946122"/>
    <lineage>
        <taxon>Eukaryota</taxon>
        <taxon>Fungi</taxon>
        <taxon>Dikarya</taxon>
        <taxon>Basidiomycota</taxon>
        <taxon>Agaricomycotina</taxon>
        <taxon>Agaricomycetes</taxon>
        <taxon>Agaricomycetidae</taxon>
        <taxon>Agaricales</taxon>
        <taxon>Pluteineae</taxon>
        <taxon>Amanitaceae</taxon>
        <taxon>Amanita</taxon>
    </lineage>
</organism>
<dbReference type="OrthoDB" id="431497at2759"/>
<proteinExistence type="predicted"/>
<dbReference type="Proteomes" id="UP000054549">
    <property type="component" value="Unassembled WGS sequence"/>
</dbReference>
<dbReference type="HOGENOM" id="CLU_2446541_0_0_1"/>
<evidence type="ECO:0000313" key="1">
    <source>
        <dbReference type="EMBL" id="KIL63803.1"/>
    </source>
</evidence>
<accession>A0A0C2X504</accession>
<dbReference type="InParanoid" id="A0A0C2X504"/>
<protein>
    <submittedName>
        <fullName evidence="1">Uncharacterized protein</fullName>
    </submittedName>
</protein>
<dbReference type="AlphaFoldDB" id="A0A0C2X504"/>
<reference evidence="1 2" key="1">
    <citation type="submission" date="2014-04" db="EMBL/GenBank/DDBJ databases">
        <title>Evolutionary Origins and Diversification of the Mycorrhizal Mutualists.</title>
        <authorList>
            <consortium name="DOE Joint Genome Institute"/>
            <consortium name="Mycorrhizal Genomics Consortium"/>
            <person name="Kohler A."/>
            <person name="Kuo A."/>
            <person name="Nagy L.G."/>
            <person name="Floudas D."/>
            <person name="Copeland A."/>
            <person name="Barry K.W."/>
            <person name="Cichocki N."/>
            <person name="Veneault-Fourrey C."/>
            <person name="LaButti K."/>
            <person name="Lindquist E.A."/>
            <person name="Lipzen A."/>
            <person name="Lundell T."/>
            <person name="Morin E."/>
            <person name="Murat C."/>
            <person name="Riley R."/>
            <person name="Ohm R."/>
            <person name="Sun H."/>
            <person name="Tunlid A."/>
            <person name="Henrissat B."/>
            <person name="Grigoriev I.V."/>
            <person name="Hibbett D.S."/>
            <person name="Martin F."/>
        </authorList>
    </citation>
    <scope>NUCLEOTIDE SEQUENCE [LARGE SCALE GENOMIC DNA]</scope>
    <source>
        <strain evidence="1 2">Koide BX008</strain>
    </source>
</reference>
<evidence type="ECO:0000313" key="2">
    <source>
        <dbReference type="Proteomes" id="UP000054549"/>
    </source>
</evidence>